<organism evidence="2 3">
    <name type="scientific">Mucilaginibacter galii</name>
    <dbReference type="NCBI Taxonomy" id="2005073"/>
    <lineage>
        <taxon>Bacteria</taxon>
        <taxon>Pseudomonadati</taxon>
        <taxon>Bacteroidota</taxon>
        <taxon>Sphingobacteriia</taxon>
        <taxon>Sphingobacteriales</taxon>
        <taxon>Sphingobacteriaceae</taxon>
        <taxon>Mucilaginibacter</taxon>
    </lineage>
</organism>
<feature type="transmembrane region" description="Helical" evidence="1">
    <location>
        <begin position="115"/>
        <end position="139"/>
    </location>
</feature>
<evidence type="ECO:0000313" key="3">
    <source>
        <dbReference type="Proteomes" id="UP000662074"/>
    </source>
</evidence>
<protein>
    <submittedName>
        <fullName evidence="2">Uncharacterized protein</fullName>
    </submittedName>
</protein>
<feature type="transmembrane region" description="Helical" evidence="1">
    <location>
        <begin position="151"/>
        <end position="171"/>
    </location>
</feature>
<evidence type="ECO:0000313" key="2">
    <source>
        <dbReference type="EMBL" id="GGI49212.1"/>
    </source>
</evidence>
<name>A0A917J6Y3_9SPHI</name>
<dbReference type="EMBL" id="BMDO01000001">
    <property type="protein sequence ID" value="GGI49212.1"/>
    <property type="molecule type" value="Genomic_DNA"/>
</dbReference>
<reference evidence="2" key="2">
    <citation type="submission" date="2020-09" db="EMBL/GenBank/DDBJ databases">
        <authorList>
            <person name="Sun Q."/>
            <person name="Sedlacek I."/>
        </authorList>
    </citation>
    <scope>NUCLEOTIDE SEQUENCE</scope>
    <source>
        <strain evidence="2">CCM 8711</strain>
    </source>
</reference>
<sequence>MLTLSLYNYAEMLALIASIIFYKNLFKTPFLILIPYLLMTVAAELTGNYLGIHHRYKENVNLFNITTVIEFVIFYFLFYKNINSAVLKNIILYAMPLYVVLAAVNQLFIQGFNNFHTYTMLVGTVFIIVFVFFYFYEAFSDKEPLSLPKEPMFWISIGLFLFYLGDFTYNLMQPYFIKNHMQKESFHLFHIINNNLIIFEYICFSIAIFVCSNNRLASKLQS</sequence>
<accession>A0A917J6Y3</accession>
<dbReference type="Proteomes" id="UP000662074">
    <property type="component" value="Unassembled WGS sequence"/>
</dbReference>
<proteinExistence type="predicted"/>
<dbReference type="AlphaFoldDB" id="A0A917J6Y3"/>
<evidence type="ECO:0000256" key="1">
    <source>
        <dbReference type="SAM" id="Phobius"/>
    </source>
</evidence>
<feature type="transmembrane region" description="Helical" evidence="1">
    <location>
        <begin position="191"/>
        <end position="211"/>
    </location>
</feature>
<feature type="transmembrane region" description="Helical" evidence="1">
    <location>
        <begin position="62"/>
        <end position="78"/>
    </location>
</feature>
<keyword evidence="1" id="KW-0812">Transmembrane</keyword>
<feature type="transmembrane region" description="Helical" evidence="1">
    <location>
        <begin position="90"/>
        <end position="109"/>
    </location>
</feature>
<reference evidence="2" key="1">
    <citation type="journal article" date="2014" name="Int. J. Syst. Evol. Microbiol.">
        <title>Complete genome sequence of Corynebacterium casei LMG S-19264T (=DSM 44701T), isolated from a smear-ripened cheese.</title>
        <authorList>
            <consortium name="US DOE Joint Genome Institute (JGI-PGF)"/>
            <person name="Walter F."/>
            <person name="Albersmeier A."/>
            <person name="Kalinowski J."/>
            <person name="Ruckert C."/>
        </authorList>
    </citation>
    <scope>NUCLEOTIDE SEQUENCE</scope>
    <source>
        <strain evidence="2">CCM 8711</strain>
    </source>
</reference>
<feature type="transmembrane region" description="Helical" evidence="1">
    <location>
        <begin position="30"/>
        <end position="50"/>
    </location>
</feature>
<gene>
    <name evidence="2" type="ORF">GCM10011425_04240</name>
</gene>
<dbReference type="RefSeq" id="WP_188413339.1">
    <property type="nucleotide sequence ID" value="NZ_BMDO01000001.1"/>
</dbReference>
<comment type="caution">
    <text evidence="2">The sequence shown here is derived from an EMBL/GenBank/DDBJ whole genome shotgun (WGS) entry which is preliminary data.</text>
</comment>
<keyword evidence="1" id="KW-0472">Membrane</keyword>
<keyword evidence="1" id="KW-1133">Transmembrane helix</keyword>
<keyword evidence="3" id="KW-1185">Reference proteome</keyword>